<dbReference type="AlphaFoldDB" id="A0A2M8WL39"/>
<evidence type="ECO:0000256" key="9">
    <source>
        <dbReference type="RuleBase" id="RU003523"/>
    </source>
</evidence>
<dbReference type="OrthoDB" id="9803573at2"/>
<dbReference type="Gene3D" id="3.20.20.70">
    <property type="entry name" value="Aldolase class I"/>
    <property type="match status" value="1"/>
</dbReference>
<evidence type="ECO:0000256" key="7">
    <source>
        <dbReference type="ARBA" id="ARBA00048263"/>
    </source>
</evidence>
<dbReference type="UniPathway" id="UPA00047">
    <property type="reaction ID" value="UER00066"/>
</dbReference>
<dbReference type="Pfam" id="PF22617">
    <property type="entry name" value="HCS_D2"/>
    <property type="match status" value="1"/>
</dbReference>
<keyword evidence="4" id="KW-0412">Isoleucine biosynthesis</keyword>
<evidence type="ECO:0000256" key="2">
    <source>
        <dbReference type="ARBA" id="ARBA00006154"/>
    </source>
</evidence>
<dbReference type="PROSITE" id="PS50991">
    <property type="entry name" value="PYR_CT"/>
    <property type="match status" value="1"/>
</dbReference>
<evidence type="ECO:0000256" key="1">
    <source>
        <dbReference type="ARBA" id="ARBA00004743"/>
    </source>
</evidence>
<evidence type="ECO:0000256" key="4">
    <source>
        <dbReference type="ARBA" id="ARBA00022624"/>
    </source>
</evidence>
<dbReference type="PANTHER" id="PTHR43538">
    <property type="entry name" value="ALPHA-IPM SYNTHASE/HOMOCITRATE SYNTHASE"/>
    <property type="match status" value="1"/>
</dbReference>
<reference evidence="11 12" key="1">
    <citation type="submission" date="2017-11" db="EMBL/GenBank/DDBJ databases">
        <title>Genomic Encyclopedia of Archaeal and Bacterial Type Strains, Phase II (KMG-II): From Individual Species to Whole Genera.</title>
        <authorList>
            <person name="Goeker M."/>
        </authorList>
    </citation>
    <scope>NUCLEOTIDE SEQUENCE [LARGE SCALE GENOMIC DNA]</scope>
    <source>
        <strain evidence="11 12">DSM 29128</strain>
    </source>
</reference>
<dbReference type="Pfam" id="PF00682">
    <property type="entry name" value="HMGL-like"/>
    <property type="match status" value="1"/>
</dbReference>
<dbReference type="PANTHER" id="PTHR43538:SF1">
    <property type="entry name" value="(R)-CITRAMALATE SYNTHASE"/>
    <property type="match status" value="1"/>
</dbReference>
<dbReference type="SMART" id="SM00917">
    <property type="entry name" value="LeuA_dimer"/>
    <property type="match status" value="1"/>
</dbReference>
<keyword evidence="12" id="KW-1185">Reference proteome</keyword>
<evidence type="ECO:0000256" key="8">
    <source>
        <dbReference type="NCBIfam" id="TIGR00977"/>
    </source>
</evidence>
<evidence type="ECO:0000256" key="5">
    <source>
        <dbReference type="ARBA" id="ARBA00022679"/>
    </source>
</evidence>
<dbReference type="InterPro" id="IPR000891">
    <property type="entry name" value="PYR_CT"/>
</dbReference>
<dbReference type="PROSITE" id="PS00815">
    <property type="entry name" value="AIPM_HOMOCIT_SYNTH_1"/>
    <property type="match status" value="1"/>
</dbReference>
<dbReference type="GO" id="GO:0009098">
    <property type="term" value="P:L-leucine biosynthetic process"/>
    <property type="evidence" value="ECO:0007669"/>
    <property type="project" value="InterPro"/>
</dbReference>
<dbReference type="InterPro" id="IPR054691">
    <property type="entry name" value="LeuA/HCS_post-cat"/>
</dbReference>
<comment type="catalytic activity">
    <reaction evidence="7">
        <text>pyruvate + acetyl-CoA + H2O = (3R)-citramalate + CoA + H(+)</text>
        <dbReference type="Rhea" id="RHEA:19045"/>
        <dbReference type="ChEBI" id="CHEBI:15361"/>
        <dbReference type="ChEBI" id="CHEBI:15377"/>
        <dbReference type="ChEBI" id="CHEBI:15378"/>
        <dbReference type="ChEBI" id="CHEBI:30934"/>
        <dbReference type="ChEBI" id="CHEBI:57287"/>
        <dbReference type="ChEBI" id="CHEBI:57288"/>
        <dbReference type="EC" id="2.3.3.21"/>
    </reaction>
</comment>
<dbReference type="CDD" id="cd07941">
    <property type="entry name" value="DRE_TIM_LeuA3"/>
    <property type="match status" value="1"/>
</dbReference>
<gene>
    <name evidence="11" type="ORF">BC777_0476</name>
</gene>
<dbReference type="RefSeq" id="WP_100366549.1">
    <property type="nucleotide sequence ID" value="NZ_PGTY01000001.1"/>
</dbReference>
<dbReference type="Gene3D" id="3.30.160.270">
    <property type="match status" value="1"/>
</dbReference>
<keyword evidence="3" id="KW-0028">Amino-acid biosynthesis</keyword>
<evidence type="ECO:0000256" key="6">
    <source>
        <dbReference type="ARBA" id="ARBA00023304"/>
    </source>
</evidence>
<dbReference type="NCBIfam" id="TIGR00977">
    <property type="entry name" value="citramal_synth"/>
    <property type="match status" value="1"/>
</dbReference>
<keyword evidence="5 9" id="KW-0808">Transferase</keyword>
<dbReference type="InterPro" id="IPR005675">
    <property type="entry name" value="Citramal_synthase"/>
</dbReference>
<proteinExistence type="inferred from homology"/>
<dbReference type="Gene3D" id="1.10.238.260">
    <property type="match status" value="1"/>
</dbReference>
<evidence type="ECO:0000313" key="12">
    <source>
        <dbReference type="Proteomes" id="UP000228531"/>
    </source>
</evidence>
<name>A0A2M8WL39_9RHOB</name>
<feature type="domain" description="Pyruvate carboxyltransferase" evidence="10">
    <location>
        <begin position="6"/>
        <end position="272"/>
    </location>
</feature>
<dbReference type="Pfam" id="PF08502">
    <property type="entry name" value="LeuA_dimer"/>
    <property type="match status" value="1"/>
</dbReference>
<comment type="similarity">
    <text evidence="2 9">Belongs to the alpha-IPM synthase/homocitrate synthase family.</text>
</comment>
<keyword evidence="6" id="KW-0100">Branched-chain amino acid biosynthesis</keyword>
<dbReference type="GO" id="GO:0003852">
    <property type="term" value="F:2-isopropylmalate synthase activity"/>
    <property type="evidence" value="ECO:0007669"/>
    <property type="project" value="InterPro"/>
</dbReference>
<dbReference type="EMBL" id="PGTY01000001">
    <property type="protein sequence ID" value="PJI91644.1"/>
    <property type="molecule type" value="Genomic_DNA"/>
</dbReference>
<dbReference type="EC" id="2.3.3.21" evidence="8"/>
<dbReference type="SUPFAM" id="SSF51569">
    <property type="entry name" value="Aldolase"/>
    <property type="match status" value="1"/>
</dbReference>
<organism evidence="11 12">
    <name type="scientific">Yoonia maricola</name>
    <dbReference type="NCBI Taxonomy" id="420999"/>
    <lineage>
        <taxon>Bacteria</taxon>
        <taxon>Pseudomonadati</taxon>
        <taxon>Pseudomonadota</taxon>
        <taxon>Alphaproteobacteria</taxon>
        <taxon>Rhodobacterales</taxon>
        <taxon>Paracoccaceae</taxon>
        <taxon>Yoonia</taxon>
    </lineage>
</organism>
<dbReference type="InterPro" id="IPR013785">
    <property type="entry name" value="Aldolase_TIM"/>
</dbReference>
<dbReference type="InterPro" id="IPR013709">
    <property type="entry name" value="2-isopropylmalate_synth_dimer"/>
</dbReference>
<protein>
    <recommendedName>
        <fullName evidence="8">Citramalate synthase</fullName>
        <ecNumber evidence="8">2.3.3.21</ecNumber>
    </recommendedName>
</protein>
<comment type="caution">
    <text evidence="11">The sequence shown here is derived from an EMBL/GenBank/DDBJ whole genome shotgun (WGS) entry which is preliminary data.</text>
</comment>
<dbReference type="GO" id="GO:0043714">
    <property type="term" value="F:(R)-citramalate synthase activity"/>
    <property type="evidence" value="ECO:0007669"/>
    <property type="project" value="UniProtKB-UniRule"/>
</dbReference>
<dbReference type="SUPFAM" id="SSF110921">
    <property type="entry name" value="2-isopropylmalate synthase LeuA, allosteric (dimerisation) domain"/>
    <property type="match status" value="1"/>
</dbReference>
<dbReference type="Proteomes" id="UP000228531">
    <property type="component" value="Unassembled WGS sequence"/>
</dbReference>
<dbReference type="GO" id="GO:0009097">
    <property type="term" value="P:isoleucine biosynthetic process"/>
    <property type="evidence" value="ECO:0007669"/>
    <property type="project" value="UniProtKB-UniRule"/>
</dbReference>
<comment type="pathway">
    <text evidence="1">Amino-acid biosynthesis; L-isoleucine biosynthesis; 2-oxobutanoate from pyruvate: step 1/3.</text>
</comment>
<evidence type="ECO:0000256" key="3">
    <source>
        <dbReference type="ARBA" id="ARBA00022605"/>
    </source>
</evidence>
<dbReference type="InterPro" id="IPR036230">
    <property type="entry name" value="LeuA_allosteric_dom_sf"/>
</dbReference>
<sequence>MTKERLYLFDTTLRDGAQTQGVQFSAGEKQQIAAVLDALGLDYIEGGWPGANPTDTEFFASPPKTRATFTAFGMTKRSGRSAENDDVLAAVMNAGTPAVCLVGKAHDFHVTTALGISLEDNIENLSASFAHIKAQGREGLFDAEHFFDGYKANPDYALQAIHAAYDVGARWIVLCDTNGGTLPHEVTDIVTAVIASGIPGDHLAIHTHNDTENAVANTLAAVLAGARQVQGTLNGLGERCGNANLTTLIPTLLLKEPYASMFETGVTHDGLKGLRRASRLLDDILNRVPAKQAPYVGASAFAHKSGLHASAIAKDPTTYEHVDPAAVGNSRIVPMSNQAGQSNLRARLLEAGLEVAADDPALPRIVARIKEREAQGFSYDTAQASFELLAREELGTLPRFFEVKRYRVTVERRKDKRNRMVSISEAVVVTKVHGKKMLNVSESQGPDGSDQGPVNALSRALSKDLGPYQDIIDDMQLVDFKVRITNGGTEAVTRVIIDSEDGKGRRWSTVGVSANIVDASFDALIDAINWKLIRDGAKADA</sequence>
<evidence type="ECO:0000313" key="11">
    <source>
        <dbReference type="EMBL" id="PJI91644.1"/>
    </source>
</evidence>
<dbReference type="InterPro" id="IPR002034">
    <property type="entry name" value="AIPM/Hcit_synth_CS"/>
</dbReference>
<accession>A0A2M8WL39</accession>
<evidence type="ECO:0000259" key="10">
    <source>
        <dbReference type="PROSITE" id="PS50991"/>
    </source>
</evidence>